<feature type="chain" id="PRO_5043005635" description="Protein Wnt" evidence="11">
    <location>
        <begin position="30"/>
        <end position="234"/>
    </location>
</feature>
<protein>
    <recommendedName>
        <fullName evidence="10">Protein Wnt</fullName>
    </recommendedName>
</protein>
<keyword evidence="5" id="KW-0272">Extracellular matrix</keyword>
<dbReference type="SMART" id="SM00097">
    <property type="entry name" value="WNT1"/>
    <property type="match status" value="1"/>
</dbReference>
<dbReference type="GO" id="GO:0005615">
    <property type="term" value="C:extracellular space"/>
    <property type="evidence" value="ECO:0007669"/>
    <property type="project" value="TreeGrafter"/>
</dbReference>
<comment type="function">
    <text evidence="10">Ligand for members of the frizzled family of seven transmembrane receptors.</text>
</comment>
<dbReference type="GO" id="GO:0005109">
    <property type="term" value="F:frizzled binding"/>
    <property type="evidence" value="ECO:0007669"/>
    <property type="project" value="TreeGrafter"/>
</dbReference>
<keyword evidence="3 10" id="KW-0217">Developmental protein</keyword>
<dbReference type="PANTHER" id="PTHR12027:SF112">
    <property type="entry name" value="PROTEIN WNT-2"/>
    <property type="match status" value="1"/>
</dbReference>
<dbReference type="InterPro" id="IPR005817">
    <property type="entry name" value="Wnt"/>
</dbReference>
<dbReference type="GO" id="GO:0060070">
    <property type="term" value="P:canonical Wnt signaling pathway"/>
    <property type="evidence" value="ECO:0007669"/>
    <property type="project" value="TreeGrafter"/>
</dbReference>
<dbReference type="AlphaFoldDB" id="A0AAN7SK97"/>
<evidence type="ECO:0000256" key="2">
    <source>
        <dbReference type="ARBA" id="ARBA00005683"/>
    </source>
</evidence>
<dbReference type="Pfam" id="PF00110">
    <property type="entry name" value="wnt"/>
    <property type="match status" value="1"/>
</dbReference>
<reference evidence="13" key="1">
    <citation type="submission" date="2023-01" db="EMBL/GenBank/DDBJ databases">
        <title>Key to firefly adult light organ development and bioluminescence: homeobox transcription factors regulate luciferase expression and transportation to peroxisome.</title>
        <authorList>
            <person name="Fu X."/>
        </authorList>
    </citation>
    <scope>NUCLEOTIDE SEQUENCE [LARGE SCALE GENOMIC DNA]</scope>
</reference>
<keyword evidence="7" id="KW-1015">Disulfide bond</keyword>
<dbReference type="GO" id="GO:0046330">
    <property type="term" value="P:positive regulation of JNK cascade"/>
    <property type="evidence" value="ECO:0007669"/>
    <property type="project" value="TreeGrafter"/>
</dbReference>
<dbReference type="GO" id="GO:0030182">
    <property type="term" value="P:neuron differentiation"/>
    <property type="evidence" value="ECO:0007669"/>
    <property type="project" value="TreeGrafter"/>
</dbReference>
<evidence type="ECO:0000256" key="3">
    <source>
        <dbReference type="ARBA" id="ARBA00022473"/>
    </source>
</evidence>
<evidence type="ECO:0000256" key="8">
    <source>
        <dbReference type="ARBA" id="ARBA00023180"/>
    </source>
</evidence>
<evidence type="ECO:0000256" key="9">
    <source>
        <dbReference type="ARBA" id="ARBA00023288"/>
    </source>
</evidence>
<keyword evidence="8" id="KW-0325">Glycoprotein</keyword>
<keyword evidence="6 10" id="KW-0879">Wnt signaling pathway</keyword>
<sequence>MHASGPGSKLVLALSVLLLSIHSFRLVCGVIALGAEVICGRVPGLTIKQREMCKAAPDAMVAVGDGVRLAASECLYQFRHQRWNCTGITNPTSFGHVITVGSREAAFTYAISSAGVSYAVTTACAKGNISSCGCAPGPKPKESTPSGWKWGGCSVDIAFGTRFARKFLDARELEGDERSLMNLHNNRAGRKVVKTSLITECKMSRSIWKLHDENLLENSACISSNRRHAHEEVL</sequence>
<comment type="caution">
    <text evidence="12">The sequence shown here is derived from an EMBL/GenBank/DDBJ whole genome shotgun (WGS) entry which is preliminary data.</text>
</comment>
<evidence type="ECO:0000313" key="13">
    <source>
        <dbReference type="Proteomes" id="UP001353858"/>
    </source>
</evidence>
<dbReference type="PANTHER" id="PTHR12027">
    <property type="entry name" value="WNT RELATED"/>
    <property type="match status" value="1"/>
</dbReference>
<evidence type="ECO:0000256" key="1">
    <source>
        <dbReference type="ARBA" id="ARBA00004498"/>
    </source>
</evidence>
<dbReference type="GO" id="GO:0005125">
    <property type="term" value="F:cytokine activity"/>
    <property type="evidence" value="ECO:0007669"/>
    <property type="project" value="TreeGrafter"/>
</dbReference>
<name>A0AAN7SK97_9COLE</name>
<evidence type="ECO:0000256" key="4">
    <source>
        <dbReference type="ARBA" id="ARBA00022525"/>
    </source>
</evidence>
<keyword evidence="9" id="KW-0449">Lipoprotein</keyword>
<evidence type="ECO:0000256" key="7">
    <source>
        <dbReference type="ARBA" id="ARBA00023157"/>
    </source>
</evidence>
<dbReference type="EMBL" id="JARPUR010000001">
    <property type="protein sequence ID" value="KAK4883769.1"/>
    <property type="molecule type" value="Genomic_DNA"/>
</dbReference>
<keyword evidence="4" id="KW-0964">Secreted</keyword>
<dbReference type="GO" id="GO:0045165">
    <property type="term" value="P:cell fate commitment"/>
    <property type="evidence" value="ECO:0007669"/>
    <property type="project" value="TreeGrafter"/>
</dbReference>
<evidence type="ECO:0000313" key="12">
    <source>
        <dbReference type="EMBL" id="KAK4883769.1"/>
    </source>
</evidence>
<evidence type="ECO:0000256" key="5">
    <source>
        <dbReference type="ARBA" id="ARBA00022530"/>
    </source>
</evidence>
<comment type="subcellular location">
    <subcellularLocation>
        <location evidence="1 10">Secreted</location>
        <location evidence="1 10">Extracellular space</location>
        <location evidence="1 10">Extracellular matrix</location>
    </subcellularLocation>
</comment>
<comment type="similarity">
    <text evidence="2 10">Belongs to the Wnt family.</text>
</comment>
<evidence type="ECO:0000256" key="11">
    <source>
        <dbReference type="SAM" id="SignalP"/>
    </source>
</evidence>
<accession>A0AAN7SK97</accession>
<keyword evidence="11" id="KW-0732">Signal</keyword>
<keyword evidence="13" id="KW-1185">Reference proteome</keyword>
<dbReference type="PRINTS" id="PR01349">
    <property type="entry name" value="WNTPROTEIN"/>
</dbReference>
<dbReference type="Proteomes" id="UP001353858">
    <property type="component" value="Unassembled WGS sequence"/>
</dbReference>
<organism evidence="12 13">
    <name type="scientific">Aquatica leii</name>
    <dbReference type="NCBI Taxonomy" id="1421715"/>
    <lineage>
        <taxon>Eukaryota</taxon>
        <taxon>Metazoa</taxon>
        <taxon>Ecdysozoa</taxon>
        <taxon>Arthropoda</taxon>
        <taxon>Hexapoda</taxon>
        <taxon>Insecta</taxon>
        <taxon>Pterygota</taxon>
        <taxon>Neoptera</taxon>
        <taxon>Endopterygota</taxon>
        <taxon>Coleoptera</taxon>
        <taxon>Polyphaga</taxon>
        <taxon>Elateriformia</taxon>
        <taxon>Elateroidea</taxon>
        <taxon>Lampyridae</taxon>
        <taxon>Luciolinae</taxon>
        <taxon>Aquatica</taxon>
    </lineage>
</organism>
<evidence type="ECO:0000256" key="6">
    <source>
        <dbReference type="ARBA" id="ARBA00022687"/>
    </source>
</evidence>
<evidence type="ECO:0000256" key="10">
    <source>
        <dbReference type="RuleBase" id="RU003500"/>
    </source>
</evidence>
<proteinExistence type="inferred from homology"/>
<feature type="signal peptide" evidence="11">
    <location>
        <begin position="1"/>
        <end position="29"/>
    </location>
</feature>
<gene>
    <name evidence="12" type="ORF">RN001_000040</name>
</gene>